<proteinExistence type="predicted"/>
<accession>A0A7G9S4U1</accession>
<keyword evidence="4" id="KW-1185">Reference proteome</keyword>
<dbReference type="InterPro" id="IPR058248">
    <property type="entry name" value="Lxx211020-like"/>
</dbReference>
<dbReference type="Proteomes" id="UP000515934">
    <property type="component" value="Chromosome"/>
</dbReference>
<feature type="region of interest" description="Disordered" evidence="1">
    <location>
        <begin position="40"/>
        <end position="59"/>
    </location>
</feature>
<feature type="chain" id="PRO_5039598392" evidence="2">
    <location>
        <begin position="32"/>
        <end position="199"/>
    </location>
</feature>
<dbReference type="PROSITE" id="PS51257">
    <property type="entry name" value="PROKAR_LIPOPROTEIN"/>
    <property type="match status" value="1"/>
</dbReference>
<feature type="compositionally biased region" description="Low complexity" evidence="1">
    <location>
        <begin position="45"/>
        <end position="57"/>
    </location>
</feature>
<dbReference type="RefSeq" id="WP_187555336.1">
    <property type="nucleotide sequence ID" value="NZ_CP060716.1"/>
</dbReference>
<name>A0A7G9S4U1_9MICO</name>
<protein>
    <submittedName>
        <fullName evidence="3">Copper chaperone PCu(A)C</fullName>
    </submittedName>
</protein>
<sequence>MIHTFRTQRSRRAAIASAVAAFTLTVPVALSACTTAGAAPEHTESSATSNTPANSTEHTQVHALDVWAKATAADMEPGEGMTGVFAVLENHGDADLTITSVTSNSAKHVELHEVVNGQMREIAGDVIIPAGGSLLLEPGGNHIMLMGITDPLLPGDEVSIELGFTDGSALELSALVKDTAGANESYDESHDSDGGHDGH</sequence>
<dbReference type="PANTHER" id="PTHR36302">
    <property type="entry name" value="BLR7088 PROTEIN"/>
    <property type="match status" value="1"/>
</dbReference>
<organism evidence="3 4">
    <name type="scientific">Leucobacter denitrificans</name>
    <dbReference type="NCBI Taxonomy" id="683042"/>
    <lineage>
        <taxon>Bacteria</taxon>
        <taxon>Bacillati</taxon>
        <taxon>Actinomycetota</taxon>
        <taxon>Actinomycetes</taxon>
        <taxon>Micrococcales</taxon>
        <taxon>Microbacteriaceae</taxon>
        <taxon>Leucobacter</taxon>
    </lineage>
</organism>
<dbReference type="InterPro" id="IPR007410">
    <property type="entry name" value="LpqE-like"/>
</dbReference>
<dbReference type="SUPFAM" id="SSF110087">
    <property type="entry name" value="DR1885-like metal-binding protein"/>
    <property type="match status" value="1"/>
</dbReference>
<dbReference type="EMBL" id="CP060716">
    <property type="protein sequence ID" value="QNN62866.1"/>
    <property type="molecule type" value="Genomic_DNA"/>
</dbReference>
<evidence type="ECO:0000313" key="4">
    <source>
        <dbReference type="Proteomes" id="UP000515934"/>
    </source>
</evidence>
<dbReference type="InterPro" id="IPR036182">
    <property type="entry name" value="PCuAC_sf"/>
</dbReference>
<dbReference type="Gene3D" id="2.60.40.1890">
    <property type="entry name" value="PCu(A)C copper chaperone"/>
    <property type="match status" value="1"/>
</dbReference>
<evidence type="ECO:0000313" key="3">
    <source>
        <dbReference type="EMBL" id="QNN62866.1"/>
    </source>
</evidence>
<evidence type="ECO:0000256" key="2">
    <source>
        <dbReference type="SAM" id="SignalP"/>
    </source>
</evidence>
<dbReference type="KEGG" id="ldn:H9L06_00210"/>
<dbReference type="AlphaFoldDB" id="A0A7G9S4U1"/>
<gene>
    <name evidence="3" type="ORF">H9L06_00210</name>
</gene>
<reference evidence="3 4" key="1">
    <citation type="submission" date="2020-08" db="EMBL/GenBank/DDBJ databases">
        <title>Genome sequence of Leucobacter denitrificans KACC 14055T.</title>
        <authorList>
            <person name="Hyun D.-W."/>
            <person name="Bae J.-W."/>
        </authorList>
    </citation>
    <scope>NUCLEOTIDE SEQUENCE [LARGE SCALE GENOMIC DNA]</scope>
    <source>
        <strain evidence="3 4">KACC 14055</strain>
    </source>
</reference>
<dbReference type="PANTHER" id="PTHR36302:SF1">
    <property type="entry name" value="COPPER CHAPERONE PCU(A)C"/>
    <property type="match status" value="1"/>
</dbReference>
<dbReference type="Pfam" id="PF04314">
    <property type="entry name" value="PCuAC"/>
    <property type="match status" value="1"/>
</dbReference>
<feature type="signal peptide" evidence="2">
    <location>
        <begin position="1"/>
        <end position="31"/>
    </location>
</feature>
<evidence type="ECO:0000256" key="1">
    <source>
        <dbReference type="SAM" id="MobiDB-lite"/>
    </source>
</evidence>
<keyword evidence="2" id="KW-0732">Signal</keyword>